<evidence type="ECO:0000256" key="1">
    <source>
        <dbReference type="SAM" id="Phobius"/>
    </source>
</evidence>
<feature type="transmembrane region" description="Helical" evidence="1">
    <location>
        <begin position="86"/>
        <end position="104"/>
    </location>
</feature>
<proteinExistence type="predicted"/>
<keyword evidence="1" id="KW-1133">Transmembrane helix</keyword>
<evidence type="ECO:0000313" key="2">
    <source>
        <dbReference type="EMBL" id="WUO44974.1"/>
    </source>
</evidence>
<dbReference type="RefSeq" id="WP_328775211.1">
    <property type="nucleotide sequence ID" value="NZ_CP108057.1"/>
</dbReference>
<dbReference type="EMBL" id="CP108057">
    <property type="protein sequence ID" value="WUO44974.1"/>
    <property type="molecule type" value="Genomic_DNA"/>
</dbReference>
<sequence length="109" mass="11924">MNTQSSTADRGGAKRRSWTAFSVWTGVTALVWALCFVWVSEQDERCAHGFVGPGGPFTVRRDHFPPDVTCVWRDGTEAAGLGPLEFVWWAAVLATAVSLALTLARGRRD</sequence>
<keyword evidence="3" id="KW-1185">Reference proteome</keyword>
<dbReference type="Proteomes" id="UP001432075">
    <property type="component" value="Chromosome"/>
</dbReference>
<keyword evidence="1" id="KW-0472">Membrane</keyword>
<feature type="transmembrane region" description="Helical" evidence="1">
    <location>
        <begin position="21"/>
        <end position="39"/>
    </location>
</feature>
<gene>
    <name evidence="2" type="ORF">OHU17_03630</name>
</gene>
<organism evidence="2 3">
    <name type="scientific">Streptomyces goshikiensis</name>
    <dbReference type="NCBI Taxonomy" id="1942"/>
    <lineage>
        <taxon>Bacteria</taxon>
        <taxon>Bacillati</taxon>
        <taxon>Actinomycetota</taxon>
        <taxon>Actinomycetes</taxon>
        <taxon>Kitasatosporales</taxon>
        <taxon>Streptomycetaceae</taxon>
        <taxon>Streptomyces</taxon>
    </lineage>
</organism>
<accession>A0ABZ1REK9</accession>
<evidence type="ECO:0000313" key="3">
    <source>
        <dbReference type="Proteomes" id="UP001432075"/>
    </source>
</evidence>
<keyword evidence="1" id="KW-0812">Transmembrane</keyword>
<reference evidence="2" key="1">
    <citation type="submission" date="2022-10" db="EMBL/GenBank/DDBJ databases">
        <title>The complete genomes of actinobacterial strains from the NBC collection.</title>
        <authorList>
            <person name="Joergensen T.S."/>
            <person name="Alvarez Arevalo M."/>
            <person name="Sterndorff E.B."/>
            <person name="Faurdal D."/>
            <person name="Vuksanovic O."/>
            <person name="Mourched A.-S."/>
            <person name="Charusanti P."/>
            <person name="Shaw S."/>
            <person name="Blin K."/>
            <person name="Weber T."/>
        </authorList>
    </citation>
    <scope>NUCLEOTIDE SEQUENCE</scope>
    <source>
        <strain evidence="2">NBC_00283</strain>
    </source>
</reference>
<name>A0ABZ1REK9_9ACTN</name>
<protein>
    <submittedName>
        <fullName evidence="2">Uncharacterized protein</fullName>
    </submittedName>
</protein>